<proteinExistence type="predicted"/>
<keyword evidence="3" id="KW-1185">Reference proteome</keyword>
<protein>
    <submittedName>
        <fullName evidence="2">Uncharacterized protein</fullName>
    </submittedName>
</protein>
<gene>
    <name evidence="2" type="ORF">K9B37_22035</name>
</gene>
<sequence length="88" mass="9453">MNEVGDRTLVDVLKDIIQLTSIWADSIIILLGLIGIAMSGHGALKLYRDTQLGESGETWGNVLKVIIGALITIATIIIARVSFIFTGD</sequence>
<keyword evidence="1" id="KW-0472">Membrane</keyword>
<evidence type="ECO:0000256" key="1">
    <source>
        <dbReference type="SAM" id="Phobius"/>
    </source>
</evidence>
<dbReference type="RefSeq" id="WP_224315693.1">
    <property type="nucleotide sequence ID" value="NZ_JAIRBM010000024.1"/>
</dbReference>
<reference evidence="2 3" key="1">
    <citation type="submission" date="2021-09" db="EMBL/GenBank/DDBJ databases">
        <title>The complete genome sequence of a new microorganism.</title>
        <authorList>
            <person name="Zi Z."/>
        </authorList>
    </citation>
    <scope>NUCLEOTIDE SEQUENCE [LARGE SCALE GENOMIC DNA]</scope>
    <source>
        <strain evidence="2 3">WGZ8</strain>
    </source>
</reference>
<keyword evidence="1" id="KW-0812">Transmembrane</keyword>
<dbReference type="Proteomes" id="UP000704176">
    <property type="component" value="Unassembled WGS sequence"/>
</dbReference>
<accession>A0ABS7VVK9</accession>
<organism evidence="2 3">
    <name type="scientific">Microvirga puerhi</name>
    <dbReference type="NCBI Taxonomy" id="2876078"/>
    <lineage>
        <taxon>Bacteria</taxon>
        <taxon>Pseudomonadati</taxon>
        <taxon>Pseudomonadota</taxon>
        <taxon>Alphaproteobacteria</taxon>
        <taxon>Hyphomicrobiales</taxon>
        <taxon>Methylobacteriaceae</taxon>
        <taxon>Microvirga</taxon>
    </lineage>
</organism>
<dbReference type="EMBL" id="JAIRBM010000024">
    <property type="protein sequence ID" value="MBZ6078942.1"/>
    <property type="molecule type" value="Genomic_DNA"/>
</dbReference>
<feature type="transmembrane region" description="Helical" evidence="1">
    <location>
        <begin position="20"/>
        <end position="44"/>
    </location>
</feature>
<evidence type="ECO:0000313" key="3">
    <source>
        <dbReference type="Proteomes" id="UP000704176"/>
    </source>
</evidence>
<evidence type="ECO:0000313" key="2">
    <source>
        <dbReference type="EMBL" id="MBZ6078942.1"/>
    </source>
</evidence>
<feature type="transmembrane region" description="Helical" evidence="1">
    <location>
        <begin position="65"/>
        <end position="85"/>
    </location>
</feature>
<name>A0ABS7VVK9_9HYPH</name>
<comment type="caution">
    <text evidence="2">The sequence shown here is derived from an EMBL/GenBank/DDBJ whole genome shotgun (WGS) entry which is preliminary data.</text>
</comment>
<keyword evidence="1" id="KW-1133">Transmembrane helix</keyword>